<dbReference type="Proteomes" id="UP000663722">
    <property type="component" value="Chromosome"/>
</dbReference>
<evidence type="ECO:0000313" key="2">
    <source>
        <dbReference type="Proteomes" id="UP000663722"/>
    </source>
</evidence>
<name>A0A975GTM7_9BACT</name>
<reference evidence="1" key="1">
    <citation type="journal article" date="2021" name="Microb. Physiol.">
        <title>Proteogenomic Insights into the Physiology of Marine, Sulfate-Reducing, Filamentous Desulfonema limicola and Desulfonema magnum.</title>
        <authorList>
            <person name="Schnaars V."/>
            <person name="Wohlbrand L."/>
            <person name="Scheve S."/>
            <person name="Hinrichs C."/>
            <person name="Reinhardt R."/>
            <person name="Rabus R."/>
        </authorList>
    </citation>
    <scope>NUCLEOTIDE SEQUENCE</scope>
    <source>
        <strain evidence="1">4be13</strain>
    </source>
</reference>
<dbReference type="KEGG" id="dmm:dnm_093550"/>
<organism evidence="1 2">
    <name type="scientific">Desulfonema magnum</name>
    <dbReference type="NCBI Taxonomy" id="45655"/>
    <lineage>
        <taxon>Bacteria</taxon>
        <taxon>Pseudomonadati</taxon>
        <taxon>Thermodesulfobacteriota</taxon>
        <taxon>Desulfobacteria</taxon>
        <taxon>Desulfobacterales</taxon>
        <taxon>Desulfococcaceae</taxon>
        <taxon>Desulfonema</taxon>
    </lineage>
</organism>
<protein>
    <submittedName>
        <fullName evidence="1">Uncharacterized protein</fullName>
    </submittedName>
</protein>
<accession>A0A975GTM7</accession>
<keyword evidence="2" id="KW-1185">Reference proteome</keyword>
<dbReference type="EMBL" id="CP061800">
    <property type="protein sequence ID" value="QTA93254.1"/>
    <property type="molecule type" value="Genomic_DNA"/>
</dbReference>
<evidence type="ECO:0000313" key="1">
    <source>
        <dbReference type="EMBL" id="QTA93254.1"/>
    </source>
</evidence>
<proteinExistence type="predicted"/>
<sequence length="38" mass="4634">MCKRRGDIRFFRHKATKARRHEVSRSLFVALWLIFSDV</sequence>
<gene>
    <name evidence="1" type="ORF">dnm_093550</name>
</gene>
<dbReference type="AlphaFoldDB" id="A0A975GTM7"/>